<dbReference type="InterPro" id="IPR012338">
    <property type="entry name" value="Beta-lactam/transpept-like"/>
</dbReference>
<feature type="domain" description="Beta-lactamase-related" evidence="2">
    <location>
        <begin position="37"/>
        <end position="324"/>
    </location>
</feature>
<dbReference type="PANTHER" id="PTHR46825">
    <property type="entry name" value="D-ALANYL-D-ALANINE-CARBOXYPEPTIDASE/ENDOPEPTIDASE AMPH"/>
    <property type="match status" value="1"/>
</dbReference>
<evidence type="ECO:0000313" key="3">
    <source>
        <dbReference type="EMBL" id="PSR56465.1"/>
    </source>
</evidence>
<comment type="caution">
    <text evidence="3">The sequence shown here is derived from an EMBL/GenBank/DDBJ whole genome shotgun (WGS) entry which is preliminary data.</text>
</comment>
<sequence length="544" mass="61371">MKKKRFYCSCILLIFIVVSATRAQSRQNQKFEIDLDHIRSLLKIPGMAVAISKGDSIIYEKGLGYADIQNNVKVSSSTTFRIASVTKTFTSTIIMQLVEQGKLELDTPITEFGLDFGNPSITVRHLLTHTSEGEPGTHFQYNGFRFGKLGVIIEKAARKPFYQLIMENILQPAQLYNSAPGMPLFTYFAYVQAHKEMQPFFEKAFTNLAKPYELNQQGEIAETKYLDEFGAFGGLTSNVHDLLKYSAAIDQYKFISQQTQKVIFTPNRTKNGHPTPYGLGWFVQNYKGINFYWHYGQTQGESALFVKVPSRHLTLVALTNIDKLSTPFPLGDGDLFTSPLGQAFYKYFINQDKNLKNLDYRLPPKELIKNITQRGSSTFKEFYNKEIITQASLYAVSGQTTMVNKLYDLYAHLNFTNSSPLPQTPVMAELKNVGINKEEVASFSLTKPTEINVYGVGENCSVDFTSWCDYGWIEDANGKVVWQMPSQPAVRAGGAIKNQRVVAIITLPAGAYKLKYKSDSGHGYNNWDSAPPDNFFWGITLFKK</sequence>
<dbReference type="InterPro" id="IPR001466">
    <property type="entry name" value="Beta-lactam-related"/>
</dbReference>
<dbReference type="Pfam" id="PF00144">
    <property type="entry name" value="Beta-lactamase"/>
    <property type="match status" value="1"/>
</dbReference>
<dbReference type="EMBL" id="PYFT01000001">
    <property type="protein sequence ID" value="PSR56465.1"/>
    <property type="molecule type" value="Genomic_DNA"/>
</dbReference>
<keyword evidence="4" id="KW-1185">Reference proteome</keyword>
<gene>
    <name evidence="3" type="ORF">AHMF7605_24690</name>
</gene>
<dbReference type="Gene3D" id="3.40.710.10">
    <property type="entry name" value="DD-peptidase/beta-lactamase superfamily"/>
    <property type="match status" value="2"/>
</dbReference>
<dbReference type="PANTHER" id="PTHR46825:SF9">
    <property type="entry name" value="BETA-LACTAMASE-RELATED DOMAIN-CONTAINING PROTEIN"/>
    <property type="match status" value="1"/>
</dbReference>
<protein>
    <recommendedName>
        <fullName evidence="2">Beta-lactamase-related domain-containing protein</fullName>
    </recommendedName>
</protein>
<dbReference type="Proteomes" id="UP000240357">
    <property type="component" value="Unassembled WGS sequence"/>
</dbReference>
<feature type="signal peptide" evidence="1">
    <location>
        <begin position="1"/>
        <end position="23"/>
    </location>
</feature>
<feature type="chain" id="PRO_5015588173" description="Beta-lactamase-related domain-containing protein" evidence="1">
    <location>
        <begin position="24"/>
        <end position="544"/>
    </location>
</feature>
<reference evidence="3 4" key="1">
    <citation type="submission" date="2018-03" db="EMBL/GenBank/DDBJ databases">
        <title>Adhaeribacter sp. HMF7605 Genome sequencing and assembly.</title>
        <authorList>
            <person name="Kang H."/>
            <person name="Kang J."/>
            <person name="Cha I."/>
            <person name="Kim H."/>
            <person name="Joh K."/>
        </authorList>
    </citation>
    <scope>NUCLEOTIDE SEQUENCE [LARGE SCALE GENOMIC DNA]</scope>
    <source>
        <strain evidence="3 4">HMF7605</strain>
    </source>
</reference>
<accession>A0A2T2YLW6</accession>
<evidence type="ECO:0000256" key="1">
    <source>
        <dbReference type="SAM" id="SignalP"/>
    </source>
</evidence>
<name>A0A2T2YLW6_9BACT</name>
<proteinExistence type="predicted"/>
<dbReference type="SUPFAM" id="SSF56601">
    <property type="entry name" value="beta-lactamase/transpeptidase-like"/>
    <property type="match status" value="1"/>
</dbReference>
<evidence type="ECO:0000259" key="2">
    <source>
        <dbReference type="Pfam" id="PF00144"/>
    </source>
</evidence>
<organism evidence="3 4">
    <name type="scientific">Adhaeribacter arboris</name>
    <dbReference type="NCBI Taxonomy" id="2072846"/>
    <lineage>
        <taxon>Bacteria</taxon>
        <taxon>Pseudomonadati</taxon>
        <taxon>Bacteroidota</taxon>
        <taxon>Cytophagia</taxon>
        <taxon>Cytophagales</taxon>
        <taxon>Hymenobacteraceae</taxon>
        <taxon>Adhaeribacter</taxon>
    </lineage>
</organism>
<dbReference type="AlphaFoldDB" id="A0A2T2YLW6"/>
<dbReference type="InterPro" id="IPR050491">
    <property type="entry name" value="AmpC-like"/>
</dbReference>
<keyword evidence="1" id="KW-0732">Signal</keyword>
<evidence type="ECO:0000313" key="4">
    <source>
        <dbReference type="Proteomes" id="UP000240357"/>
    </source>
</evidence>